<protein>
    <recommendedName>
        <fullName evidence="4">PPE family domain-containing protein</fullName>
    </recommendedName>
</protein>
<gene>
    <name evidence="2" type="ORF">Atai01_53900</name>
</gene>
<feature type="compositionally biased region" description="Gly residues" evidence="1">
    <location>
        <begin position="368"/>
        <end position="403"/>
    </location>
</feature>
<proteinExistence type="predicted"/>
<evidence type="ECO:0000313" key="2">
    <source>
        <dbReference type="EMBL" id="GLY68771.1"/>
    </source>
</evidence>
<dbReference type="Proteomes" id="UP001165136">
    <property type="component" value="Unassembled WGS sequence"/>
</dbReference>
<evidence type="ECO:0000256" key="1">
    <source>
        <dbReference type="SAM" id="MobiDB-lite"/>
    </source>
</evidence>
<keyword evidence="3" id="KW-1185">Reference proteome</keyword>
<reference evidence="2" key="1">
    <citation type="submission" date="2023-03" db="EMBL/GenBank/DDBJ databases">
        <title>Amycolatopsis taiwanensis NBRC 103393.</title>
        <authorList>
            <person name="Ichikawa N."/>
            <person name="Sato H."/>
            <person name="Tonouchi N."/>
        </authorList>
    </citation>
    <scope>NUCLEOTIDE SEQUENCE</scope>
    <source>
        <strain evidence="2">NBRC 103393</strain>
    </source>
</reference>
<evidence type="ECO:0000313" key="3">
    <source>
        <dbReference type="Proteomes" id="UP001165136"/>
    </source>
</evidence>
<organism evidence="2 3">
    <name type="scientific">Amycolatopsis taiwanensis</name>
    <dbReference type="NCBI Taxonomy" id="342230"/>
    <lineage>
        <taxon>Bacteria</taxon>
        <taxon>Bacillati</taxon>
        <taxon>Actinomycetota</taxon>
        <taxon>Actinomycetes</taxon>
        <taxon>Pseudonocardiales</taxon>
        <taxon>Pseudonocardiaceae</taxon>
        <taxon>Amycolatopsis</taxon>
    </lineage>
</organism>
<dbReference type="AlphaFoldDB" id="A0A9W6R3D5"/>
<dbReference type="Gene3D" id="1.20.1260.20">
    <property type="entry name" value="PPE superfamily"/>
    <property type="match status" value="1"/>
</dbReference>
<feature type="compositionally biased region" description="Basic and acidic residues" evidence="1">
    <location>
        <begin position="452"/>
        <end position="462"/>
    </location>
</feature>
<accession>A0A9W6R3D5</accession>
<dbReference type="RefSeq" id="WP_285488596.1">
    <property type="nucleotide sequence ID" value="NZ_BSTI01000013.1"/>
</dbReference>
<name>A0A9W6R3D5_9PSEU</name>
<feature type="compositionally biased region" description="Low complexity" evidence="1">
    <location>
        <begin position="257"/>
        <end position="266"/>
    </location>
</feature>
<feature type="region of interest" description="Disordered" evidence="1">
    <location>
        <begin position="287"/>
        <end position="495"/>
    </location>
</feature>
<dbReference type="EMBL" id="BSTI01000013">
    <property type="protein sequence ID" value="GLY68771.1"/>
    <property type="molecule type" value="Genomic_DNA"/>
</dbReference>
<feature type="compositionally biased region" description="Low complexity" evidence="1">
    <location>
        <begin position="287"/>
        <end position="305"/>
    </location>
</feature>
<evidence type="ECO:0008006" key="4">
    <source>
        <dbReference type="Google" id="ProtNLM"/>
    </source>
</evidence>
<dbReference type="InterPro" id="IPR038332">
    <property type="entry name" value="PPE_sf"/>
</dbReference>
<feature type="region of interest" description="Disordered" evidence="1">
    <location>
        <begin position="241"/>
        <end position="266"/>
    </location>
</feature>
<feature type="compositionally biased region" description="Low complexity" evidence="1">
    <location>
        <begin position="417"/>
        <end position="447"/>
    </location>
</feature>
<sequence>MTQPDGGSAGYTPRAYESEVYAKVAEANANKIVWDPSYRDPAKIAGKYSNKSAEFYERKLVAESGSYRAGLDASDILYQSMPHDQMVAMVRDGVSAQDVDEKGVIINKLGNAFKKMSTTLQQAVTKEQAGWQGVGADAAFHYLSGLSKWSDTAGDAAFLTANRYSRTSAAIANAQNSMPEPTGRTVTQSMDLARQQFQSGNFMDGIATLKDTQNQATIHFQAQQQAAAVLTARDQTLYNTGSKQPVYTAPPQPATPTPAAAGTIAGTTGASGVGSIANPHVELGRTSAASAGLSSPPTAGPSGASNVTGFSGVAPSIPVQGGATTDSGPSWGSNPGPVPGPGGGWLRTPSPTFGPGLEVGLVSPVTGTGSGGGDIERGGPGGGGSGSGNSSGRAGGRASGGGATEASPGAGKRSGVAEPGAKAAAEAARTGATGKAGKSGASGMPGAAVGGKKSEDDKEHKRPGYVVDGDPRETFGLNIETDDNGNKIAPPVLGT</sequence>
<comment type="caution">
    <text evidence="2">The sequence shown here is derived from an EMBL/GenBank/DDBJ whole genome shotgun (WGS) entry which is preliminary data.</text>
</comment>